<feature type="domain" description="Glycosyltransferase RgtA/B/C/D-like" evidence="9">
    <location>
        <begin position="168"/>
        <end position="325"/>
    </location>
</feature>
<keyword evidence="5 8" id="KW-0812">Transmembrane</keyword>
<comment type="caution">
    <text evidence="10">The sequence shown here is derived from an EMBL/GenBank/DDBJ whole genome shotgun (WGS) entry which is preliminary data.</text>
</comment>
<feature type="transmembrane region" description="Helical" evidence="8">
    <location>
        <begin position="358"/>
        <end position="377"/>
    </location>
</feature>
<dbReference type="InterPro" id="IPR038731">
    <property type="entry name" value="RgtA/B/C-like"/>
</dbReference>
<dbReference type="Proteomes" id="UP000197277">
    <property type="component" value="Unassembled WGS sequence"/>
</dbReference>
<dbReference type="OrthoDB" id="9813729at2"/>
<feature type="transmembrane region" description="Helical" evidence="8">
    <location>
        <begin position="384"/>
        <end position="403"/>
    </location>
</feature>
<gene>
    <name evidence="10" type="ORF">CDA63_16390</name>
</gene>
<evidence type="ECO:0000313" key="11">
    <source>
        <dbReference type="Proteomes" id="UP000197277"/>
    </source>
</evidence>
<reference evidence="10 11" key="1">
    <citation type="submission" date="2017-06" db="EMBL/GenBank/DDBJ databases">
        <title>Hymenobacter amundsenii sp. nov. isolated from regoliths in Antarctica.</title>
        <authorList>
            <person name="Sedlacek I."/>
            <person name="Kralova S."/>
            <person name="Pantucek R."/>
            <person name="Svec P."/>
            <person name="Holochova P."/>
            <person name="Stankova E."/>
            <person name="Vrbovska V."/>
            <person name="Busse H.-J."/>
        </authorList>
    </citation>
    <scope>NUCLEOTIDE SEQUENCE [LARGE SCALE GENOMIC DNA]</scope>
    <source>
        <strain evidence="10 11">CCM 8682</strain>
    </source>
</reference>
<feature type="transmembrane region" description="Helical" evidence="8">
    <location>
        <begin position="409"/>
        <end position="427"/>
    </location>
</feature>
<accession>A0A246FHJ6</accession>
<keyword evidence="2" id="KW-1003">Cell membrane</keyword>
<dbReference type="PANTHER" id="PTHR33908">
    <property type="entry name" value="MANNOSYLTRANSFERASE YKCB-RELATED"/>
    <property type="match status" value="1"/>
</dbReference>
<dbReference type="GO" id="GO:0016763">
    <property type="term" value="F:pentosyltransferase activity"/>
    <property type="evidence" value="ECO:0007669"/>
    <property type="project" value="TreeGrafter"/>
</dbReference>
<keyword evidence="6 8" id="KW-1133">Transmembrane helix</keyword>
<evidence type="ECO:0000256" key="1">
    <source>
        <dbReference type="ARBA" id="ARBA00004651"/>
    </source>
</evidence>
<evidence type="ECO:0000259" key="9">
    <source>
        <dbReference type="Pfam" id="PF13231"/>
    </source>
</evidence>
<feature type="transmembrane region" description="Helical" evidence="8">
    <location>
        <begin position="308"/>
        <end position="327"/>
    </location>
</feature>
<evidence type="ECO:0000256" key="6">
    <source>
        <dbReference type="ARBA" id="ARBA00022989"/>
    </source>
</evidence>
<evidence type="ECO:0000256" key="4">
    <source>
        <dbReference type="ARBA" id="ARBA00022679"/>
    </source>
</evidence>
<keyword evidence="3" id="KW-0328">Glycosyltransferase</keyword>
<sequence>MTRSSAPLYSLTPSPLLQPPYLCLAHEVRRFQTAEYVPPDRAPAPARAAAGRAARRQLPAAAVRGGRLLRRGMARVGQRAPAFHPPVPAPRRPARLSRLHPAASGLVAFISATNYIERVKESRVLPVLLASVKFASGYLLASRAYELHRDEYLYLDYGRHLAWGYLEVPPLTALQSWVTLALGGSWFWVKFWPLLWGSLTIYVVGRAVQRLGGGPWAVALAGLSFLLGAYARLNFLFQPNSFEVLAFTAMCYWLIRYVQEPAPRWLYATGVLLGLALLNKYSALFFGAALVGALLLTPLRQVLATRAFWLGAGLALLLWLPNLSWQVGHGLPFRHHMRLLHDSQLVNVTVAGFWKSQLVMNLGSLWVWVAGLLALLLRPAWRPYRAVGLVYVGALLLLTLLHGKDYYALAYYPILLAAGAAWWEQWLSSRPRLGRVLRPVLLVLPVALSIRILPLLFTIEPPTSMLALGQRYQKLGVLRWEDGRDHPLPQDYADMLGWRELADKTRAAYEALPAAARARTLILTANYGQAGAINYYNRHRTLPLANSFNGSYLFWQPAPPAGGWEHILFVDDAPKADLAHHFRSLRRVGEVRNPYARERGTVILLGTHPDVILRNYAQQEHRRQLAAWGQF</sequence>
<keyword evidence="11" id="KW-1185">Reference proteome</keyword>
<dbReference type="EMBL" id="NIRR01000035">
    <property type="protein sequence ID" value="OWP62007.1"/>
    <property type="molecule type" value="Genomic_DNA"/>
</dbReference>
<evidence type="ECO:0000256" key="2">
    <source>
        <dbReference type="ARBA" id="ARBA00022475"/>
    </source>
</evidence>
<dbReference type="AlphaFoldDB" id="A0A246FHJ6"/>
<feature type="transmembrane region" description="Helical" evidence="8">
    <location>
        <begin position="216"/>
        <end position="235"/>
    </location>
</feature>
<evidence type="ECO:0000256" key="8">
    <source>
        <dbReference type="SAM" id="Phobius"/>
    </source>
</evidence>
<dbReference type="GO" id="GO:0009103">
    <property type="term" value="P:lipopolysaccharide biosynthetic process"/>
    <property type="evidence" value="ECO:0007669"/>
    <property type="project" value="UniProtKB-ARBA"/>
</dbReference>
<keyword evidence="7 8" id="KW-0472">Membrane</keyword>
<organism evidence="10 11">
    <name type="scientific">Hymenobacter amundsenii</name>
    <dbReference type="NCBI Taxonomy" id="2006685"/>
    <lineage>
        <taxon>Bacteria</taxon>
        <taxon>Pseudomonadati</taxon>
        <taxon>Bacteroidota</taxon>
        <taxon>Cytophagia</taxon>
        <taxon>Cytophagales</taxon>
        <taxon>Hymenobacteraceae</taxon>
        <taxon>Hymenobacter</taxon>
    </lineage>
</organism>
<feature type="transmembrane region" description="Helical" evidence="8">
    <location>
        <begin position="439"/>
        <end position="457"/>
    </location>
</feature>
<dbReference type="Pfam" id="PF13231">
    <property type="entry name" value="PMT_2"/>
    <property type="match status" value="1"/>
</dbReference>
<name>A0A246FHJ6_9BACT</name>
<comment type="subcellular location">
    <subcellularLocation>
        <location evidence="1">Cell membrane</location>
        <topology evidence="1">Multi-pass membrane protein</topology>
    </subcellularLocation>
</comment>
<dbReference type="GO" id="GO:0005886">
    <property type="term" value="C:plasma membrane"/>
    <property type="evidence" value="ECO:0007669"/>
    <property type="project" value="UniProtKB-SubCell"/>
</dbReference>
<dbReference type="InterPro" id="IPR050297">
    <property type="entry name" value="LipidA_mod_glycosyltrf_83"/>
</dbReference>
<evidence type="ECO:0000256" key="3">
    <source>
        <dbReference type="ARBA" id="ARBA00022676"/>
    </source>
</evidence>
<feature type="transmembrane region" description="Helical" evidence="8">
    <location>
        <begin position="242"/>
        <end position="259"/>
    </location>
</feature>
<evidence type="ECO:0000256" key="5">
    <source>
        <dbReference type="ARBA" id="ARBA00022692"/>
    </source>
</evidence>
<evidence type="ECO:0000313" key="10">
    <source>
        <dbReference type="EMBL" id="OWP62007.1"/>
    </source>
</evidence>
<proteinExistence type="predicted"/>
<keyword evidence="4 10" id="KW-0808">Transferase</keyword>
<feature type="transmembrane region" description="Helical" evidence="8">
    <location>
        <begin position="265"/>
        <end position="296"/>
    </location>
</feature>
<evidence type="ECO:0000256" key="7">
    <source>
        <dbReference type="ARBA" id="ARBA00023136"/>
    </source>
</evidence>
<dbReference type="PANTHER" id="PTHR33908:SF11">
    <property type="entry name" value="MEMBRANE PROTEIN"/>
    <property type="match status" value="1"/>
</dbReference>
<protein>
    <submittedName>
        <fullName evidence="10">Glycosyl transferase</fullName>
    </submittedName>
</protein>